<dbReference type="HOGENOM" id="CLU_000288_21_1_1"/>
<dbReference type="AlphaFoldDB" id="G7I510"/>
<dbReference type="Gramene" id="rna5520">
    <property type="protein sequence ID" value="RHN81472.1"/>
    <property type="gene ID" value="gene5520"/>
</dbReference>
<dbReference type="KEGG" id="mtr:11414164"/>
<dbReference type="Gene3D" id="3.30.200.20">
    <property type="entry name" value="Phosphorylase Kinase, domain 1"/>
    <property type="match status" value="1"/>
</dbReference>
<feature type="compositionally biased region" description="Basic residues" evidence="1">
    <location>
        <begin position="1"/>
        <end position="10"/>
    </location>
</feature>
<keyword evidence="3" id="KW-0418">Kinase</keyword>
<dbReference type="Proteomes" id="UP000002051">
    <property type="component" value="Unassembled WGS sequence"/>
</dbReference>
<dbReference type="Proteomes" id="UP000265566">
    <property type="component" value="Chromosome 1"/>
</dbReference>
<dbReference type="PROSITE" id="PS50011">
    <property type="entry name" value="PROTEIN_KINASE_DOM"/>
    <property type="match status" value="1"/>
</dbReference>
<dbReference type="PaxDb" id="3880-AES62123"/>
<reference evidence="3 6" key="1">
    <citation type="journal article" date="2011" name="Nature">
        <title>The Medicago genome provides insight into the evolution of rhizobial symbioses.</title>
        <authorList>
            <person name="Young N.D."/>
            <person name="Debelle F."/>
            <person name="Oldroyd G.E."/>
            <person name="Geurts R."/>
            <person name="Cannon S.B."/>
            <person name="Udvardi M.K."/>
            <person name="Benedito V.A."/>
            <person name="Mayer K.F."/>
            <person name="Gouzy J."/>
            <person name="Schoof H."/>
            <person name="Van de Peer Y."/>
            <person name="Proost S."/>
            <person name="Cook D.R."/>
            <person name="Meyers B.C."/>
            <person name="Spannagl M."/>
            <person name="Cheung F."/>
            <person name="De Mita S."/>
            <person name="Krishnakumar V."/>
            <person name="Gundlach H."/>
            <person name="Zhou S."/>
            <person name="Mudge J."/>
            <person name="Bharti A.K."/>
            <person name="Murray J.D."/>
            <person name="Naoumkina M.A."/>
            <person name="Rosen B."/>
            <person name="Silverstein K.A."/>
            <person name="Tang H."/>
            <person name="Rombauts S."/>
            <person name="Zhao P.X."/>
            <person name="Zhou P."/>
            <person name="Barbe V."/>
            <person name="Bardou P."/>
            <person name="Bechner M."/>
            <person name="Bellec A."/>
            <person name="Berger A."/>
            <person name="Berges H."/>
            <person name="Bidwell S."/>
            <person name="Bisseling T."/>
            <person name="Choisne N."/>
            <person name="Couloux A."/>
            <person name="Denny R."/>
            <person name="Deshpande S."/>
            <person name="Dai X."/>
            <person name="Doyle J.J."/>
            <person name="Dudez A.M."/>
            <person name="Farmer A.D."/>
            <person name="Fouteau S."/>
            <person name="Franken C."/>
            <person name="Gibelin C."/>
            <person name="Gish J."/>
            <person name="Goldstein S."/>
            <person name="Gonzalez A.J."/>
            <person name="Green P.J."/>
            <person name="Hallab A."/>
            <person name="Hartog M."/>
            <person name="Hua A."/>
            <person name="Humphray S.J."/>
            <person name="Jeong D.H."/>
            <person name="Jing Y."/>
            <person name="Jocker A."/>
            <person name="Kenton S.M."/>
            <person name="Kim D.J."/>
            <person name="Klee K."/>
            <person name="Lai H."/>
            <person name="Lang C."/>
            <person name="Lin S."/>
            <person name="Macmil S.L."/>
            <person name="Magdelenat G."/>
            <person name="Matthews L."/>
            <person name="McCorrison J."/>
            <person name="Monaghan E.L."/>
            <person name="Mun J.H."/>
            <person name="Najar F.Z."/>
            <person name="Nicholson C."/>
            <person name="Noirot C."/>
            <person name="O'Bleness M."/>
            <person name="Paule C.R."/>
            <person name="Poulain J."/>
            <person name="Prion F."/>
            <person name="Qin B."/>
            <person name="Qu C."/>
            <person name="Retzel E.F."/>
            <person name="Riddle C."/>
            <person name="Sallet E."/>
            <person name="Samain S."/>
            <person name="Samson N."/>
            <person name="Sanders I."/>
            <person name="Saurat O."/>
            <person name="Scarpelli C."/>
            <person name="Schiex T."/>
            <person name="Segurens B."/>
            <person name="Severin A.J."/>
            <person name="Sherrier D.J."/>
            <person name="Shi R."/>
            <person name="Sims S."/>
            <person name="Singer S.R."/>
            <person name="Sinharoy S."/>
            <person name="Sterck L."/>
            <person name="Viollet A."/>
            <person name="Wang B.B."/>
            <person name="Wang K."/>
            <person name="Wang M."/>
            <person name="Wang X."/>
            <person name="Warfsmann J."/>
            <person name="Weissenbach J."/>
            <person name="White D.D."/>
            <person name="White J.D."/>
            <person name="Wiley G.B."/>
            <person name="Wincker P."/>
            <person name="Xing Y."/>
            <person name="Yang L."/>
            <person name="Yao Z."/>
            <person name="Ying F."/>
            <person name="Zhai J."/>
            <person name="Zhou L."/>
            <person name="Zuber A."/>
            <person name="Denarie J."/>
            <person name="Dixon R.A."/>
            <person name="May G.D."/>
            <person name="Schwartz D.C."/>
            <person name="Rogers J."/>
            <person name="Quetier F."/>
            <person name="Town C.D."/>
            <person name="Roe B.A."/>
        </authorList>
    </citation>
    <scope>NUCLEOTIDE SEQUENCE [LARGE SCALE GENOMIC DNA]</scope>
    <source>
        <strain evidence="3">A17</strain>
        <strain evidence="5 6">cv. Jemalong A17</strain>
    </source>
</reference>
<dbReference type="OrthoDB" id="4062651at2759"/>
<dbReference type="EMBL" id="CM001217">
    <property type="protein sequence ID" value="AES62123.1"/>
    <property type="molecule type" value="Genomic_DNA"/>
</dbReference>
<reference evidence="5" key="3">
    <citation type="submission" date="2015-04" db="UniProtKB">
        <authorList>
            <consortium name="EnsemblPlants"/>
        </authorList>
    </citation>
    <scope>IDENTIFICATION</scope>
    <source>
        <strain evidence="5">cv. Jemalong A17</strain>
    </source>
</reference>
<feature type="compositionally biased region" description="Polar residues" evidence="1">
    <location>
        <begin position="11"/>
        <end position="45"/>
    </location>
</feature>
<gene>
    <name evidence="5" type="primary">11414164</name>
    <name evidence="3" type="ordered locus">MTR_1g094730</name>
    <name evidence="4" type="ORF">MtrunA17_Chr1g0199501</name>
</gene>
<feature type="region of interest" description="Disordered" evidence="1">
    <location>
        <begin position="1"/>
        <end position="66"/>
    </location>
</feature>
<dbReference type="EMBL" id="PSQE01000001">
    <property type="protein sequence ID" value="RHN81472.1"/>
    <property type="molecule type" value="Genomic_DNA"/>
</dbReference>
<feature type="compositionally biased region" description="Low complexity" evidence="1">
    <location>
        <begin position="46"/>
        <end position="61"/>
    </location>
</feature>
<protein>
    <submittedName>
        <fullName evidence="3">Serine/Threonine kinase family protein</fullName>
    </submittedName>
</protein>
<dbReference type="GO" id="GO:0005524">
    <property type="term" value="F:ATP binding"/>
    <property type="evidence" value="ECO:0007669"/>
    <property type="project" value="InterPro"/>
</dbReference>
<dbReference type="OMA" id="TSTSWRC"/>
<dbReference type="eggNOG" id="KOG1187">
    <property type="taxonomic scope" value="Eukaryota"/>
</dbReference>
<dbReference type="InterPro" id="IPR001245">
    <property type="entry name" value="Ser-Thr/Tyr_kinase_cat_dom"/>
</dbReference>
<dbReference type="InterPro" id="IPR011009">
    <property type="entry name" value="Kinase-like_dom_sf"/>
</dbReference>
<sequence length="441" mass="48998">MKFLVKKTRNTHLNESETTVSSMCKSKKSTTVVQPTTRNNPHPQRTSTTSSSSNLPSSSTSEVPITESRSYIYNNSKQKQWSKTSSSSSSISTHSSLSSLKHALPENPHIYPFSDISSATNNFSANRLSSNSFRCSLHNRDVVVFQRKFRRQIHLPELRDRLALICRSHHSSLVKLLGASVSGSYIYLVYDFVPGANLSDCLRNRRNPSFTDLNTWTSRMLIASDLAHGLDYVHNFAGSGSGFVHNHIKSSSIIVAEENFGVKICHFGTSELCGESVDDTAGSDSGRKLKKSGSKGVRFEGTRGYMAPEFLVTGVATQKTDVYAFGVVVLEILSGEEAVRFELEGNEGGYKRVSVVETAKEAWKEHGGVRKWVDRRLKDSFPMDVAEKMIRVGLECVGDDPNERPDMGRVSMEVSKLYLESKEWEEKLGTNIDFSVSLAPR</sequence>
<evidence type="ECO:0000259" key="2">
    <source>
        <dbReference type="PROSITE" id="PS50011"/>
    </source>
</evidence>
<feature type="domain" description="Protein kinase" evidence="2">
    <location>
        <begin position="122"/>
        <end position="419"/>
    </location>
</feature>
<evidence type="ECO:0000256" key="1">
    <source>
        <dbReference type="SAM" id="MobiDB-lite"/>
    </source>
</evidence>
<dbReference type="InterPro" id="IPR000719">
    <property type="entry name" value="Prot_kinase_dom"/>
</dbReference>
<dbReference type="SUPFAM" id="SSF56112">
    <property type="entry name" value="Protein kinase-like (PK-like)"/>
    <property type="match status" value="1"/>
</dbReference>
<dbReference type="Pfam" id="PF07714">
    <property type="entry name" value="PK_Tyr_Ser-Thr"/>
    <property type="match status" value="1"/>
</dbReference>
<dbReference type="ExpressionAtlas" id="G7I510">
    <property type="expression patterns" value="differential"/>
</dbReference>
<proteinExistence type="predicted"/>
<keyword evidence="4" id="KW-0808">Transferase</keyword>
<dbReference type="GO" id="GO:0004672">
    <property type="term" value="F:protein kinase activity"/>
    <property type="evidence" value="ECO:0007669"/>
    <property type="project" value="InterPro"/>
</dbReference>
<organism evidence="3 6">
    <name type="scientific">Medicago truncatula</name>
    <name type="common">Barrel medic</name>
    <name type="synonym">Medicago tribuloides</name>
    <dbReference type="NCBI Taxonomy" id="3880"/>
    <lineage>
        <taxon>Eukaryota</taxon>
        <taxon>Viridiplantae</taxon>
        <taxon>Streptophyta</taxon>
        <taxon>Embryophyta</taxon>
        <taxon>Tracheophyta</taxon>
        <taxon>Spermatophyta</taxon>
        <taxon>Magnoliopsida</taxon>
        <taxon>eudicotyledons</taxon>
        <taxon>Gunneridae</taxon>
        <taxon>Pentapetalae</taxon>
        <taxon>rosids</taxon>
        <taxon>fabids</taxon>
        <taxon>Fabales</taxon>
        <taxon>Fabaceae</taxon>
        <taxon>Papilionoideae</taxon>
        <taxon>50 kb inversion clade</taxon>
        <taxon>NPAAA clade</taxon>
        <taxon>Hologalegina</taxon>
        <taxon>IRL clade</taxon>
        <taxon>Trifolieae</taxon>
        <taxon>Medicago</taxon>
    </lineage>
</organism>
<evidence type="ECO:0000313" key="4">
    <source>
        <dbReference type="EMBL" id="RHN81472.1"/>
    </source>
</evidence>
<keyword evidence="6" id="KW-1185">Reference proteome</keyword>
<evidence type="ECO:0000313" key="6">
    <source>
        <dbReference type="Proteomes" id="UP000002051"/>
    </source>
</evidence>
<dbReference type="PANTHER" id="PTHR46863">
    <property type="entry name" value="OS09G0572100 PROTEIN"/>
    <property type="match status" value="1"/>
</dbReference>
<reference evidence="3 6" key="2">
    <citation type="journal article" date="2014" name="BMC Genomics">
        <title>An improved genome release (version Mt4.0) for the model legume Medicago truncatula.</title>
        <authorList>
            <person name="Tang H."/>
            <person name="Krishnakumar V."/>
            <person name="Bidwell S."/>
            <person name="Rosen B."/>
            <person name="Chan A."/>
            <person name="Zhou S."/>
            <person name="Gentzbittel L."/>
            <person name="Childs K.L."/>
            <person name="Yandell M."/>
            <person name="Gundlach H."/>
            <person name="Mayer K.F."/>
            <person name="Schwartz D.C."/>
            <person name="Town C.D."/>
        </authorList>
    </citation>
    <scope>GENOME REANNOTATION</scope>
    <source>
        <strain evidence="5 6">cv. Jemalong A17</strain>
    </source>
</reference>
<evidence type="ECO:0000313" key="5">
    <source>
        <dbReference type="EnsemblPlants" id="AES62123"/>
    </source>
</evidence>
<dbReference type="PANTHER" id="PTHR46863:SF2">
    <property type="entry name" value="LYSM DOMAIN RECEPTOR-LIKE KINASE 3"/>
    <property type="match status" value="1"/>
</dbReference>
<dbReference type="EnsemblPlants" id="AES62123">
    <property type="protein sequence ID" value="AES62123"/>
    <property type="gene ID" value="MTR_1g094730"/>
</dbReference>
<reference evidence="4" key="4">
    <citation type="journal article" date="2018" name="Nat. Plants">
        <title>Whole-genome landscape of Medicago truncatula symbiotic genes.</title>
        <authorList>
            <person name="Pecrix Y."/>
            <person name="Gamas P."/>
            <person name="Carrere S."/>
        </authorList>
    </citation>
    <scope>NUCLEOTIDE SEQUENCE</scope>
    <source>
        <tissue evidence="4">Leaves</tissue>
    </source>
</reference>
<dbReference type="Gene3D" id="1.10.510.10">
    <property type="entry name" value="Transferase(Phosphotransferase) domain 1"/>
    <property type="match status" value="1"/>
</dbReference>
<accession>G7I510</accession>
<name>G7I510_MEDTR</name>
<evidence type="ECO:0000313" key="3">
    <source>
        <dbReference type="EMBL" id="AES62123.1"/>
    </source>
</evidence>